<protein>
    <submittedName>
        <fullName evidence="1">Uncharacterized protein</fullName>
    </submittedName>
</protein>
<proteinExistence type="predicted"/>
<dbReference type="Proteomes" id="UP001152607">
    <property type="component" value="Unassembled WGS sequence"/>
</dbReference>
<gene>
    <name evidence="1" type="ORF">PDIGIT_LOCUS3396</name>
</gene>
<dbReference type="AlphaFoldDB" id="A0A9W4U8I0"/>
<comment type="caution">
    <text evidence="1">The sequence shown here is derived from an EMBL/GenBank/DDBJ whole genome shotgun (WGS) entry which is preliminary data.</text>
</comment>
<evidence type="ECO:0000313" key="1">
    <source>
        <dbReference type="EMBL" id="CAI6315749.1"/>
    </source>
</evidence>
<reference evidence="1" key="1">
    <citation type="submission" date="2023-01" db="EMBL/GenBank/DDBJ databases">
        <authorList>
            <person name="Van Ghelder C."/>
            <person name="Rancurel C."/>
        </authorList>
    </citation>
    <scope>NUCLEOTIDE SEQUENCE</scope>
    <source>
        <strain evidence="1">CNCM I-4278</strain>
    </source>
</reference>
<evidence type="ECO:0000313" key="2">
    <source>
        <dbReference type="Proteomes" id="UP001152607"/>
    </source>
</evidence>
<accession>A0A9W4U8I0</accession>
<keyword evidence="2" id="KW-1185">Reference proteome</keyword>
<dbReference type="EMBL" id="CAOQHR010000002">
    <property type="protein sequence ID" value="CAI6315749.1"/>
    <property type="molecule type" value="Genomic_DNA"/>
</dbReference>
<organism evidence="1 2">
    <name type="scientific">Periconia digitata</name>
    <dbReference type="NCBI Taxonomy" id="1303443"/>
    <lineage>
        <taxon>Eukaryota</taxon>
        <taxon>Fungi</taxon>
        <taxon>Dikarya</taxon>
        <taxon>Ascomycota</taxon>
        <taxon>Pezizomycotina</taxon>
        <taxon>Dothideomycetes</taxon>
        <taxon>Pleosporomycetidae</taxon>
        <taxon>Pleosporales</taxon>
        <taxon>Massarineae</taxon>
        <taxon>Periconiaceae</taxon>
        <taxon>Periconia</taxon>
    </lineage>
</organism>
<sequence length="183" mass="19998">MSLHVTGSIHQLQMFKPVRVQIIEYKDLGASAAASKPCMQCRCRYACRARVVDGQQQLTHLPGACSLPVITHRLNFTGTWGYVRTYSTHASLPHSGSIAPACQPTYRRPVSNSNANKGKHLASPLCSLLVALLRTLCHTVMMAAYHIAAQPVTLFPHHACTHPMSPGVERYISKRGASLSLLV</sequence>
<name>A0A9W4U8I0_9PLEO</name>